<dbReference type="EMBL" id="MN740699">
    <property type="protein sequence ID" value="QHU08891.1"/>
    <property type="molecule type" value="Genomic_DNA"/>
</dbReference>
<sequence>MQFENLTKNNIKLYSIKAYDNPNMLLSEYMADYKRFNYVKRLFNKYIKTNVIHERLILNHIIIIYNVFGIEHATRMLFYFLPDTQYPVLKTYLYFLNLMPEIVYGINNLNINLSHIEIDNNVLSILNNIYEKN</sequence>
<dbReference type="Pfam" id="PF23837">
    <property type="entry name" value="DUF7207"/>
    <property type="match status" value="1"/>
</dbReference>
<dbReference type="AlphaFoldDB" id="A0A6C0JVE1"/>
<accession>A0A6C0JVE1</accession>
<protein>
    <submittedName>
        <fullName evidence="1">Uncharacterized protein</fullName>
    </submittedName>
</protein>
<evidence type="ECO:0000313" key="1">
    <source>
        <dbReference type="EMBL" id="QHU08891.1"/>
    </source>
</evidence>
<reference evidence="1" key="1">
    <citation type="journal article" date="2020" name="Nature">
        <title>Giant virus diversity and host interactions through global metagenomics.</title>
        <authorList>
            <person name="Schulz F."/>
            <person name="Roux S."/>
            <person name="Paez-Espino D."/>
            <person name="Jungbluth S."/>
            <person name="Walsh D.A."/>
            <person name="Denef V.J."/>
            <person name="McMahon K.D."/>
            <person name="Konstantinidis K.T."/>
            <person name="Eloe-Fadrosh E.A."/>
            <person name="Kyrpides N.C."/>
            <person name="Woyke T."/>
        </authorList>
    </citation>
    <scope>NUCLEOTIDE SEQUENCE</scope>
    <source>
        <strain evidence="1">GVMAG-S-1064190-84</strain>
    </source>
</reference>
<organism evidence="1">
    <name type="scientific">viral metagenome</name>
    <dbReference type="NCBI Taxonomy" id="1070528"/>
    <lineage>
        <taxon>unclassified sequences</taxon>
        <taxon>metagenomes</taxon>
        <taxon>organismal metagenomes</taxon>
    </lineage>
</organism>
<name>A0A6C0JVE1_9ZZZZ</name>
<proteinExistence type="predicted"/>
<dbReference type="InterPro" id="IPR055631">
    <property type="entry name" value="DUF7207"/>
</dbReference>